<dbReference type="CDD" id="cd05233">
    <property type="entry name" value="SDR_c"/>
    <property type="match status" value="1"/>
</dbReference>
<gene>
    <name evidence="5" type="ORF">DB31_6629</name>
</gene>
<dbReference type="PRINTS" id="PR00081">
    <property type="entry name" value="GDHRDH"/>
</dbReference>
<dbReference type="AlphaFoldDB" id="A0A085WPP1"/>
<evidence type="ECO:0000313" key="6">
    <source>
        <dbReference type="Proteomes" id="UP000028725"/>
    </source>
</evidence>
<organism evidence="5 6">
    <name type="scientific">Hyalangium minutum</name>
    <dbReference type="NCBI Taxonomy" id="394096"/>
    <lineage>
        <taxon>Bacteria</taxon>
        <taxon>Pseudomonadati</taxon>
        <taxon>Myxococcota</taxon>
        <taxon>Myxococcia</taxon>
        <taxon>Myxococcales</taxon>
        <taxon>Cystobacterineae</taxon>
        <taxon>Archangiaceae</taxon>
        <taxon>Hyalangium</taxon>
    </lineage>
</organism>
<dbReference type="FunFam" id="3.40.50.720:FF:000084">
    <property type="entry name" value="Short-chain dehydrogenase reductase"/>
    <property type="match status" value="1"/>
</dbReference>
<dbReference type="Pfam" id="PF13561">
    <property type="entry name" value="adh_short_C2"/>
    <property type="match status" value="1"/>
</dbReference>
<dbReference type="NCBIfam" id="NF005559">
    <property type="entry name" value="PRK07231.1"/>
    <property type="match status" value="1"/>
</dbReference>
<feature type="domain" description="Ketoreductase" evidence="4">
    <location>
        <begin position="7"/>
        <end position="190"/>
    </location>
</feature>
<dbReference type="PANTHER" id="PTHR24321:SF8">
    <property type="entry name" value="ESTRADIOL 17-BETA-DEHYDROGENASE 8-RELATED"/>
    <property type="match status" value="1"/>
</dbReference>
<dbReference type="GO" id="GO:0016491">
    <property type="term" value="F:oxidoreductase activity"/>
    <property type="evidence" value="ECO:0007669"/>
    <property type="project" value="UniProtKB-KW"/>
</dbReference>
<comment type="similarity">
    <text evidence="1">Belongs to the short-chain dehydrogenases/reductases (SDR) family.</text>
</comment>
<dbReference type="EMBL" id="JMCB01000004">
    <property type="protein sequence ID" value="KFE69654.1"/>
    <property type="molecule type" value="Genomic_DNA"/>
</dbReference>
<dbReference type="InterPro" id="IPR057326">
    <property type="entry name" value="KR_dom"/>
</dbReference>
<keyword evidence="6" id="KW-1185">Reference proteome</keyword>
<dbReference type="Gene3D" id="3.40.50.720">
    <property type="entry name" value="NAD(P)-binding Rossmann-like Domain"/>
    <property type="match status" value="1"/>
</dbReference>
<protein>
    <submittedName>
        <fullName evidence="5">3-oxoacyl-[acyl-carrier protein] reductase</fullName>
    </submittedName>
</protein>
<evidence type="ECO:0000256" key="2">
    <source>
        <dbReference type="ARBA" id="ARBA00023002"/>
    </source>
</evidence>
<sequence>MNRLQEKVAVITGGGSGIGAATAALFVQEGARVVVVGRNEEKLRKTVQAINHENVSYTVADVSQVEDTQRYLREAVKRHGGLDILVSNAGIQGEFAPVSDISVEAFDSVMAINVRGTWLAVKYAFPELQKRGGGSIILTSSAGGLGGMQVSSPYVASKHAVVGIARASAIDGAPHRIRVNAVCPGPVDNDMMTNVERMLGAGNEAAIRAAVAGRVPLKRFASNEEVARMNLFLASEESSYCTGGAYTVDGGWSSSLP</sequence>
<keyword evidence="3" id="KW-0520">NAD</keyword>
<proteinExistence type="inferred from homology"/>
<reference evidence="5 6" key="1">
    <citation type="submission" date="2014-04" db="EMBL/GenBank/DDBJ databases">
        <title>Genome assembly of Hyalangium minutum DSM 14724.</title>
        <authorList>
            <person name="Sharma G."/>
            <person name="Subramanian S."/>
        </authorList>
    </citation>
    <scope>NUCLEOTIDE SEQUENCE [LARGE SCALE GENOMIC DNA]</scope>
    <source>
        <strain evidence="5 6">DSM 14724</strain>
    </source>
</reference>
<evidence type="ECO:0000256" key="3">
    <source>
        <dbReference type="ARBA" id="ARBA00023027"/>
    </source>
</evidence>
<dbReference type="SMART" id="SM00822">
    <property type="entry name" value="PKS_KR"/>
    <property type="match status" value="1"/>
</dbReference>
<name>A0A085WPP1_9BACT</name>
<dbReference type="InterPro" id="IPR036291">
    <property type="entry name" value="NAD(P)-bd_dom_sf"/>
</dbReference>
<dbReference type="PRINTS" id="PR00080">
    <property type="entry name" value="SDRFAMILY"/>
</dbReference>
<evidence type="ECO:0000259" key="4">
    <source>
        <dbReference type="SMART" id="SM00822"/>
    </source>
</evidence>
<accession>A0A085WPP1</accession>
<dbReference type="PANTHER" id="PTHR24321">
    <property type="entry name" value="DEHYDROGENASES, SHORT CHAIN"/>
    <property type="match status" value="1"/>
</dbReference>
<dbReference type="InterPro" id="IPR002347">
    <property type="entry name" value="SDR_fam"/>
</dbReference>
<dbReference type="RefSeq" id="WP_044187031.1">
    <property type="nucleotide sequence ID" value="NZ_JMCB01000004.1"/>
</dbReference>
<dbReference type="STRING" id="394096.DB31_6629"/>
<dbReference type="Proteomes" id="UP000028725">
    <property type="component" value="Unassembled WGS sequence"/>
</dbReference>
<dbReference type="SUPFAM" id="SSF51735">
    <property type="entry name" value="NAD(P)-binding Rossmann-fold domains"/>
    <property type="match status" value="1"/>
</dbReference>
<evidence type="ECO:0000256" key="1">
    <source>
        <dbReference type="ARBA" id="ARBA00006484"/>
    </source>
</evidence>
<evidence type="ECO:0000313" key="5">
    <source>
        <dbReference type="EMBL" id="KFE69654.1"/>
    </source>
</evidence>
<comment type="caution">
    <text evidence="5">The sequence shown here is derived from an EMBL/GenBank/DDBJ whole genome shotgun (WGS) entry which is preliminary data.</text>
</comment>
<keyword evidence="2" id="KW-0560">Oxidoreductase</keyword>